<evidence type="ECO:0000313" key="1">
    <source>
        <dbReference type="EMBL" id="UOE45969.1"/>
    </source>
</evidence>
<sequence>MSGPVAIVKPDEKGRVALRRWLSGRPDARYTVTVDDGRIVLEEVRG</sequence>
<evidence type="ECO:0000313" key="2">
    <source>
        <dbReference type="Proteomes" id="UP000832097"/>
    </source>
</evidence>
<proteinExistence type="predicted"/>
<protein>
    <submittedName>
        <fullName evidence="1">Uncharacterized protein</fullName>
    </submittedName>
</protein>
<dbReference type="RefSeq" id="WP_243558750.1">
    <property type="nucleotide sequence ID" value="NZ_CP094528.1"/>
</dbReference>
<keyword evidence="2" id="KW-1185">Reference proteome</keyword>
<name>A0ABY4C425_9MICO</name>
<dbReference type="Proteomes" id="UP000832097">
    <property type="component" value="Chromosome"/>
</dbReference>
<gene>
    <name evidence="1" type="ORF">MTO99_09570</name>
</gene>
<accession>A0ABY4C425</accession>
<reference evidence="1 2" key="1">
    <citation type="submission" date="2022-03" db="EMBL/GenBank/DDBJ databases">
        <title>Mucilaginibacter sp. isolated from the gut of Protaetia brevitarsis seulensis larvae.</title>
        <authorList>
            <person name="Won M."/>
            <person name="Kim S.-J."/>
            <person name="Kwon S.-W."/>
        </authorList>
    </citation>
    <scope>NUCLEOTIDE SEQUENCE [LARGE SCALE GENOMIC DNA]</scope>
    <source>
        <strain evidence="1 2">CFWR-12</strain>
    </source>
</reference>
<dbReference type="EMBL" id="CP094528">
    <property type="protein sequence ID" value="UOE45969.1"/>
    <property type="molecule type" value="Genomic_DNA"/>
</dbReference>
<organism evidence="1 2">
    <name type="scientific">Agromyces larvae</name>
    <dbReference type="NCBI Taxonomy" id="2929802"/>
    <lineage>
        <taxon>Bacteria</taxon>
        <taxon>Bacillati</taxon>
        <taxon>Actinomycetota</taxon>
        <taxon>Actinomycetes</taxon>
        <taxon>Micrococcales</taxon>
        <taxon>Microbacteriaceae</taxon>
        <taxon>Agromyces</taxon>
    </lineage>
</organism>